<feature type="binding site" evidence="1">
    <location>
        <position position="60"/>
    </location>
    <ligand>
        <name>Mg(2+)</name>
        <dbReference type="ChEBI" id="CHEBI:18420"/>
        <label>3</label>
    </ligand>
</feature>
<evidence type="ECO:0000259" key="3">
    <source>
        <dbReference type="Pfam" id="PF02769"/>
    </source>
</evidence>
<dbReference type="OrthoDB" id="45909at2157"/>
<dbReference type="HAMAP" id="MF_02128">
    <property type="entry name" value="TMP_kinase"/>
    <property type="match status" value="1"/>
</dbReference>
<comment type="function">
    <text evidence="1">Catalyzes the ATP-dependent phosphorylation of thiamine-monophosphate (TMP) to form thiamine-pyrophosphate (TPP), the active form of vitamin B1.</text>
</comment>
<dbReference type="InterPro" id="IPR016188">
    <property type="entry name" value="PurM-like_N"/>
</dbReference>
<dbReference type="CDD" id="cd02194">
    <property type="entry name" value="ThiL"/>
    <property type="match status" value="1"/>
</dbReference>
<evidence type="ECO:0000259" key="2">
    <source>
        <dbReference type="Pfam" id="PF00586"/>
    </source>
</evidence>
<name>A0A0P7H9N8_9EURY</name>
<feature type="domain" description="PurM-like N-terminal" evidence="2">
    <location>
        <begin position="18"/>
        <end position="123"/>
    </location>
</feature>
<keyword evidence="1" id="KW-0808">Transferase</keyword>
<dbReference type="UniPathway" id="UPA00060">
    <property type="reaction ID" value="UER00142"/>
</dbReference>
<dbReference type="Gene3D" id="3.30.1330.10">
    <property type="entry name" value="PurM-like, N-terminal domain"/>
    <property type="match status" value="1"/>
</dbReference>
<reference evidence="5" key="1">
    <citation type="submission" date="2013-11" db="EMBL/GenBank/DDBJ databases">
        <authorList>
            <person name="Hoang H.T."/>
            <person name="Killian M.L."/>
            <person name="Madson D.M."/>
            <person name="Arruda P.H.E."/>
            <person name="Sun D."/>
            <person name="Schwartz K.J."/>
            <person name="Yoon K."/>
        </authorList>
    </citation>
    <scope>NUCLEOTIDE SEQUENCE [LARGE SCALE GENOMIC DNA]</scope>
    <source>
        <strain evidence="5">CDK2</strain>
    </source>
</reference>
<dbReference type="PANTHER" id="PTHR30270">
    <property type="entry name" value="THIAMINE-MONOPHOSPHATE KINASE"/>
    <property type="match status" value="1"/>
</dbReference>
<evidence type="ECO:0000256" key="1">
    <source>
        <dbReference type="HAMAP-Rule" id="MF_02128"/>
    </source>
</evidence>
<feature type="binding site" evidence="1">
    <location>
        <position position="188"/>
    </location>
    <ligand>
        <name>Mg(2+)</name>
        <dbReference type="ChEBI" id="CHEBI:18420"/>
        <label>3</label>
    </ligand>
</feature>
<proteinExistence type="inferred from homology"/>
<feature type="binding site" evidence="1">
    <location>
        <position position="20"/>
    </location>
    <ligand>
        <name>Mg(2+)</name>
        <dbReference type="ChEBI" id="CHEBI:18420"/>
        <label>4</label>
    </ligand>
</feature>
<dbReference type="GO" id="GO:0009229">
    <property type="term" value="P:thiamine diphosphate biosynthetic process"/>
    <property type="evidence" value="ECO:0007669"/>
    <property type="project" value="UniProtKB-UniRule"/>
</dbReference>
<keyword evidence="1" id="KW-0460">Magnesium</keyword>
<dbReference type="GO" id="GO:0009228">
    <property type="term" value="P:thiamine biosynthetic process"/>
    <property type="evidence" value="ECO:0007669"/>
    <property type="project" value="UniProtKB-KW"/>
</dbReference>
<dbReference type="InterPro" id="IPR010918">
    <property type="entry name" value="PurM-like_C_dom"/>
</dbReference>
<feature type="binding site" evidence="1">
    <location>
        <position position="190"/>
    </location>
    <ligand>
        <name>ATP</name>
        <dbReference type="ChEBI" id="CHEBI:30616"/>
    </ligand>
</feature>
<dbReference type="InterPro" id="IPR006283">
    <property type="entry name" value="ThiL-like"/>
</dbReference>
<comment type="caution">
    <text evidence="4">The sequence shown here is derived from an EMBL/GenBank/DDBJ whole genome shotgun (WGS) entry which is preliminary data.</text>
</comment>
<keyword evidence="1" id="KW-0547">Nucleotide-binding</keyword>
<dbReference type="PANTHER" id="PTHR30270:SF3">
    <property type="entry name" value="THIAMINE-MONOPHOSPHATE KINASE"/>
    <property type="match status" value="1"/>
</dbReference>
<feature type="binding site" evidence="1">
    <location>
        <position position="191"/>
    </location>
    <ligand>
        <name>Mg(2+)</name>
        <dbReference type="ChEBI" id="CHEBI:18420"/>
        <label>5</label>
    </ligand>
</feature>
<organism evidence="4 5">
    <name type="scientific">Halolamina pelagica</name>
    <dbReference type="NCBI Taxonomy" id="699431"/>
    <lineage>
        <taxon>Archaea</taxon>
        <taxon>Methanobacteriati</taxon>
        <taxon>Methanobacteriota</taxon>
        <taxon>Stenosarchaea group</taxon>
        <taxon>Halobacteria</taxon>
        <taxon>Halobacteriales</taxon>
        <taxon>Haloferacaceae</taxon>
    </lineage>
</organism>
<comment type="caution">
    <text evidence="1">Lacks conserved residue(s) required for the propagation of feature annotation.</text>
</comment>
<dbReference type="Pfam" id="PF00586">
    <property type="entry name" value="AIRS"/>
    <property type="match status" value="1"/>
</dbReference>
<dbReference type="RefSeq" id="WP_054583244.1">
    <property type="nucleotide sequence ID" value="NZ_LGUC01000001.1"/>
</dbReference>
<dbReference type="SUPFAM" id="SSF55326">
    <property type="entry name" value="PurM N-terminal domain-like"/>
    <property type="match status" value="1"/>
</dbReference>
<feature type="binding site" evidence="1">
    <location>
        <position position="60"/>
    </location>
    <ligand>
        <name>Mg(2+)</name>
        <dbReference type="ChEBI" id="CHEBI:18420"/>
        <label>2</label>
    </ligand>
</feature>
<keyword evidence="1" id="KW-0479">Metal-binding</keyword>
<feature type="binding site" evidence="1">
    <location>
        <position position="32"/>
    </location>
    <ligand>
        <name>Mg(2+)</name>
        <dbReference type="ChEBI" id="CHEBI:18420"/>
        <label>2</label>
    </ligand>
</feature>
<dbReference type="InterPro" id="IPR036676">
    <property type="entry name" value="PurM-like_C_sf"/>
</dbReference>
<dbReference type="NCBIfam" id="TIGR01379">
    <property type="entry name" value="thiL"/>
    <property type="match status" value="1"/>
</dbReference>
<dbReference type="STRING" id="699431.SY89_00901"/>
<dbReference type="GO" id="GO:0009030">
    <property type="term" value="F:thiamine-phosphate kinase activity"/>
    <property type="evidence" value="ECO:0007669"/>
    <property type="project" value="UniProtKB-UniRule"/>
</dbReference>
<dbReference type="GO" id="GO:0005524">
    <property type="term" value="F:ATP binding"/>
    <property type="evidence" value="ECO:0007669"/>
    <property type="project" value="UniProtKB-UniRule"/>
</dbReference>
<feature type="binding site" evidence="1">
    <location>
        <position position="288"/>
    </location>
    <ligand>
        <name>substrate</name>
    </ligand>
</feature>
<dbReference type="PATRIC" id="fig|699431.3.peg.928"/>
<feature type="binding site" evidence="1">
    <location>
        <position position="107"/>
    </location>
    <ligand>
        <name>Mg(2+)</name>
        <dbReference type="ChEBI" id="CHEBI:18420"/>
        <label>1</label>
    </ligand>
</feature>
<feature type="binding site" evidence="1">
    <location>
        <position position="60"/>
    </location>
    <ligand>
        <name>Mg(2+)</name>
        <dbReference type="ChEBI" id="CHEBI:18420"/>
        <label>4</label>
    </ligand>
</feature>
<dbReference type="InterPro" id="IPR036921">
    <property type="entry name" value="PurM-like_N_sf"/>
</dbReference>
<comment type="miscellaneous">
    <text evidence="1">Reaction mechanism of ThiL seems to utilize a direct, inline transfer of the gamma-phosphate of ATP to TMP rather than a phosphorylated enzyme intermediate.</text>
</comment>
<dbReference type="EMBL" id="LGUC01000001">
    <property type="protein sequence ID" value="KPN30176.1"/>
    <property type="molecule type" value="Genomic_DNA"/>
</dbReference>
<gene>
    <name evidence="1" type="primary">thiL</name>
    <name evidence="4" type="ORF">SY89_00901</name>
</gene>
<dbReference type="EC" id="2.7.4.16" evidence="1"/>
<feature type="binding site" evidence="1">
    <location>
        <position position="32"/>
    </location>
    <ligand>
        <name>Mg(2+)</name>
        <dbReference type="ChEBI" id="CHEBI:18420"/>
        <label>1</label>
    </ligand>
</feature>
<dbReference type="AlphaFoldDB" id="A0A0P7H9N8"/>
<keyword evidence="1 4" id="KW-0418">Kinase</keyword>
<feature type="binding site" evidence="1">
    <location>
        <position position="31"/>
    </location>
    <ligand>
        <name>Mg(2+)</name>
        <dbReference type="ChEBI" id="CHEBI:18420"/>
        <label>1</label>
    </ligand>
</feature>
<feature type="binding site" evidence="1">
    <location>
        <position position="20"/>
    </location>
    <ligand>
        <name>Mg(2+)</name>
        <dbReference type="ChEBI" id="CHEBI:18420"/>
        <label>3</label>
    </ligand>
</feature>
<keyword evidence="1" id="KW-0784">Thiamine biosynthesis</keyword>
<evidence type="ECO:0000313" key="5">
    <source>
        <dbReference type="Proteomes" id="UP000050535"/>
    </source>
</evidence>
<accession>A0A0P7H9N8</accession>
<comment type="pathway">
    <text evidence="1">Cofactor biosynthesis; thiamine diphosphate biosynthesis; thiamine diphosphate from thiamine phosphate: step 1/1.</text>
</comment>
<keyword evidence="1" id="KW-0067">ATP-binding</keyword>
<dbReference type="Pfam" id="PF02769">
    <property type="entry name" value="AIRS_C"/>
    <property type="match status" value="1"/>
</dbReference>
<feature type="binding site" evidence="1">
    <location>
        <position position="130"/>
    </location>
    <ligand>
        <name>ATP</name>
        <dbReference type="ChEBI" id="CHEBI:30616"/>
    </ligand>
</feature>
<feature type="binding site" evidence="1">
    <location>
        <position position="30"/>
    </location>
    <ligand>
        <name>Mg(2+)</name>
        <dbReference type="ChEBI" id="CHEBI:18420"/>
        <label>4</label>
    </ligand>
</feature>
<dbReference type="SUPFAM" id="SSF56042">
    <property type="entry name" value="PurM C-terminal domain-like"/>
    <property type="match status" value="1"/>
</dbReference>
<dbReference type="PIRSF" id="PIRSF005303">
    <property type="entry name" value="Thiam_monoph_kin"/>
    <property type="match status" value="1"/>
</dbReference>
<sequence>MDERSALAMLSTSLSAAGDDAAVVDDLAITTDMLHERSDFPAGTTRETAGWRAVGASLSDLAAMGADATCAVAVYAAPAFEEAALAAFVRGASEVCELVDAEYVGGDLDHHSEFTTATTAVGHADEPIYRSGATPGEAVCVTGVLGRTAAALRRFAAGDADAGNELFRFTPRVAAGRALRDHASAMMDSSDGLARSLHQLAEASDCGFAVEWDRLPVHPAVDAVAESEADRRECAAHVGEDFELVFTTPDPAAAVAAVEATGTDATVIGEVTDDGVLAAGEPLPDRGYTHGETE</sequence>
<protein>
    <recommendedName>
        <fullName evidence="1">Thiamine-monophosphate kinase</fullName>
        <shortName evidence="1">TMP kinase</shortName>
        <shortName evidence="1">Thiamine-phosphate kinase</shortName>
        <ecNumber evidence="1">2.7.4.16</ecNumber>
    </recommendedName>
</protein>
<feature type="domain" description="PurM-like C-terminal" evidence="3">
    <location>
        <begin position="135"/>
        <end position="276"/>
    </location>
</feature>
<comment type="catalytic activity">
    <reaction evidence="1">
        <text>thiamine phosphate + ATP = thiamine diphosphate + ADP</text>
        <dbReference type="Rhea" id="RHEA:15913"/>
        <dbReference type="ChEBI" id="CHEBI:30616"/>
        <dbReference type="ChEBI" id="CHEBI:37575"/>
        <dbReference type="ChEBI" id="CHEBI:58937"/>
        <dbReference type="ChEBI" id="CHEBI:456216"/>
        <dbReference type="EC" id="2.7.4.16"/>
    </reaction>
</comment>
<dbReference type="GO" id="GO:0000287">
    <property type="term" value="F:magnesium ion binding"/>
    <property type="evidence" value="ECO:0007669"/>
    <property type="project" value="UniProtKB-UniRule"/>
</dbReference>
<evidence type="ECO:0000313" key="4">
    <source>
        <dbReference type="EMBL" id="KPN30176.1"/>
    </source>
</evidence>
<feature type="binding site" evidence="1">
    <location>
        <position position="39"/>
    </location>
    <ligand>
        <name>substrate</name>
    </ligand>
</feature>
<feature type="binding site" evidence="1">
    <location>
        <position position="240"/>
    </location>
    <ligand>
        <name>substrate</name>
    </ligand>
</feature>
<feature type="binding site" evidence="1">
    <location>
        <begin position="106"/>
        <end position="107"/>
    </location>
    <ligand>
        <name>ATP</name>
        <dbReference type="ChEBI" id="CHEBI:30616"/>
    </ligand>
</feature>
<comment type="similarity">
    <text evidence="1">Belongs to the thiamine-monophosphate kinase family.</text>
</comment>
<dbReference type="Gene3D" id="3.90.650.10">
    <property type="entry name" value="PurM-like C-terminal domain"/>
    <property type="match status" value="1"/>
</dbReference>
<dbReference type="Proteomes" id="UP000050535">
    <property type="component" value="Unassembled WGS sequence"/>
</dbReference>
<keyword evidence="5" id="KW-1185">Reference proteome</keyword>